<evidence type="ECO:0000256" key="19">
    <source>
        <dbReference type="SAM" id="Phobius"/>
    </source>
</evidence>
<evidence type="ECO:0000256" key="2">
    <source>
        <dbReference type="ARBA" id="ARBA00009523"/>
    </source>
</evidence>
<keyword evidence="7 19" id="KW-1133">Transmembrane helix</keyword>
<feature type="transmembrane region" description="Helical" evidence="19">
    <location>
        <begin position="71"/>
        <end position="91"/>
    </location>
</feature>
<keyword evidence="21" id="KW-1185">Reference proteome</keyword>
<dbReference type="OMA" id="FICSWVY"/>
<feature type="transmembrane region" description="Helical" evidence="19">
    <location>
        <begin position="202"/>
        <end position="221"/>
    </location>
</feature>
<dbReference type="EnsemblMetazoa" id="XM_014392243.2">
    <property type="protein sequence ID" value="XP_014247729.1"/>
    <property type="gene ID" value="LOC106665655"/>
</dbReference>
<dbReference type="EnsemblMetazoa" id="XM_014392254.2">
    <property type="protein sequence ID" value="XP_014247740.1"/>
    <property type="gene ID" value="LOC106665655"/>
</dbReference>
<comment type="catalytic activity">
    <reaction evidence="18">
        <text>L-phenylalanine(out) + L-arginine(in) = L-phenylalanine(in) + L-arginine(out)</text>
        <dbReference type="Rhea" id="RHEA:71067"/>
        <dbReference type="ChEBI" id="CHEBI:32682"/>
        <dbReference type="ChEBI" id="CHEBI:58095"/>
    </reaction>
    <physiologicalReaction direction="left-to-right" evidence="18">
        <dbReference type="Rhea" id="RHEA:71068"/>
    </physiologicalReaction>
</comment>
<evidence type="ECO:0000256" key="9">
    <source>
        <dbReference type="ARBA" id="ARBA00023157"/>
    </source>
</evidence>
<evidence type="ECO:0000256" key="7">
    <source>
        <dbReference type="ARBA" id="ARBA00022989"/>
    </source>
</evidence>
<comment type="similarity">
    <text evidence="2">Belongs to the amino acid-polyamine-organocation (APC) superfamily.</text>
</comment>
<accession>A0A8I6TDS6</accession>
<evidence type="ECO:0000256" key="15">
    <source>
        <dbReference type="ARBA" id="ARBA00074336"/>
    </source>
</evidence>
<dbReference type="GO" id="GO:0015179">
    <property type="term" value="F:L-amino acid transmembrane transporter activity"/>
    <property type="evidence" value="ECO:0007669"/>
    <property type="project" value="TreeGrafter"/>
</dbReference>
<evidence type="ECO:0000256" key="12">
    <source>
        <dbReference type="ARBA" id="ARBA00051835"/>
    </source>
</evidence>
<keyword evidence="4" id="KW-1003">Cell membrane</keyword>
<dbReference type="AlphaFoldDB" id="A0A8I6TDS6"/>
<evidence type="ECO:0000256" key="4">
    <source>
        <dbReference type="ARBA" id="ARBA00022475"/>
    </source>
</evidence>
<keyword evidence="6 19" id="KW-0812">Transmembrane</keyword>
<keyword evidence="9" id="KW-1015">Disulfide bond</keyword>
<evidence type="ECO:0000313" key="21">
    <source>
        <dbReference type="Proteomes" id="UP000494040"/>
    </source>
</evidence>
<keyword evidence="8 19" id="KW-0472">Membrane</keyword>
<dbReference type="EnsemblMetazoa" id="XM_024226436.1">
    <property type="protein sequence ID" value="XP_024082204.1"/>
    <property type="gene ID" value="LOC106665655"/>
</dbReference>
<feature type="transmembrane region" description="Helical" evidence="19">
    <location>
        <begin position="103"/>
        <end position="125"/>
    </location>
</feature>
<evidence type="ECO:0000256" key="8">
    <source>
        <dbReference type="ARBA" id="ARBA00023136"/>
    </source>
</evidence>
<dbReference type="InterPro" id="IPR050598">
    <property type="entry name" value="AminoAcid_Transporter"/>
</dbReference>
<feature type="transmembrane region" description="Helical" evidence="19">
    <location>
        <begin position="491"/>
        <end position="510"/>
    </location>
</feature>
<evidence type="ECO:0000256" key="10">
    <source>
        <dbReference type="ARBA" id="ARBA00051323"/>
    </source>
</evidence>
<evidence type="ECO:0000256" key="17">
    <source>
        <dbReference type="ARBA" id="ARBA00083296"/>
    </source>
</evidence>
<feature type="transmembrane region" description="Helical" evidence="19">
    <location>
        <begin position="310"/>
        <end position="331"/>
    </location>
</feature>
<name>A0A8I6TDS6_CIMLE</name>
<dbReference type="RefSeq" id="XP_014247740.1">
    <property type="nucleotide sequence ID" value="XM_014392254.2"/>
</dbReference>
<feature type="transmembrane region" description="Helical" evidence="19">
    <location>
        <begin position="351"/>
        <end position="383"/>
    </location>
</feature>
<dbReference type="GeneID" id="106665655"/>
<evidence type="ECO:0000256" key="18">
    <source>
        <dbReference type="ARBA" id="ARBA00093193"/>
    </source>
</evidence>
<evidence type="ECO:0000256" key="16">
    <source>
        <dbReference type="ARBA" id="ARBA00079910"/>
    </source>
</evidence>
<dbReference type="OrthoDB" id="5982228at2759"/>
<evidence type="ECO:0000256" key="6">
    <source>
        <dbReference type="ARBA" id="ARBA00022692"/>
    </source>
</evidence>
<proteinExistence type="inferred from homology"/>
<dbReference type="RefSeq" id="XP_024082204.1">
    <property type="nucleotide sequence ID" value="XM_024226436.1"/>
</dbReference>
<dbReference type="KEGG" id="clec:106665655"/>
<comment type="subcellular location">
    <subcellularLocation>
        <location evidence="1">Apical cell membrane</location>
        <topology evidence="1">Multi-pass membrane protein</topology>
    </subcellularLocation>
</comment>
<comment type="catalytic activity">
    <reaction evidence="10">
        <text>L-lysine(out) + L-arginine(in) = L-lysine(in) + L-arginine(out)</text>
        <dbReference type="Rhea" id="RHEA:70827"/>
        <dbReference type="ChEBI" id="CHEBI:32551"/>
        <dbReference type="ChEBI" id="CHEBI:32682"/>
    </reaction>
    <physiologicalReaction direction="left-to-right" evidence="10">
        <dbReference type="Rhea" id="RHEA:70828"/>
    </physiologicalReaction>
</comment>
<dbReference type="PANTHER" id="PTHR11785:SF514">
    <property type="entry name" value="B(0,+)-TYPE AMINO ACID TRANSPORTER 1-LIKE PROTEIN"/>
    <property type="match status" value="1"/>
</dbReference>
<feature type="transmembrane region" description="Helical" evidence="19">
    <location>
        <begin position="463"/>
        <end position="485"/>
    </location>
</feature>
<evidence type="ECO:0000256" key="3">
    <source>
        <dbReference type="ARBA" id="ARBA00022448"/>
    </source>
</evidence>
<evidence type="ECO:0000256" key="1">
    <source>
        <dbReference type="ARBA" id="ARBA00004424"/>
    </source>
</evidence>
<comment type="catalytic activity">
    <reaction evidence="13">
        <text>L-cysteine(out) + L-arginine(in) = L-cysteine(in) + L-arginine(out)</text>
        <dbReference type="Rhea" id="RHEA:71071"/>
        <dbReference type="ChEBI" id="CHEBI:32682"/>
        <dbReference type="ChEBI" id="CHEBI:35235"/>
    </reaction>
    <physiologicalReaction direction="left-to-right" evidence="13">
        <dbReference type="Rhea" id="RHEA:71072"/>
    </physiologicalReaction>
</comment>
<comment type="catalytic activity">
    <reaction evidence="11">
        <text>L-cystine(out) + L-arginine(in) = L-cystine(in) + L-arginine(out)</text>
        <dbReference type="Rhea" id="RHEA:71075"/>
        <dbReference type="ChEBI" id="CHEBI:32682"/>
        <dbReference type="ChEBI" id="CHEBI:35491"/>
    </reaction>
    <physiologicalReaction direction="left-to-right" evidence="11">
        <dbReference type="Rhea" id="RHEA:71076"/>
    </physiologicalReaction>
</comment>
<dbReference type="PANTHER" id="PTHR11785">
    <property type="entry name" value="AMINO ACID TRANSPORTER"/>
    <property type="match status" value="1"/>
</dbReference>
<feature type="transmembrane region" description="Helical" evidence="19">
    <location>
        <begin position="233"/>
        <end position="254"/>
    </location>
</feature>
<dbReference type="RefSeq" id="XP_014247729.1">
    <property type="nucleotide sequence ID" value="XM_014392243.2"/>
</dbReference>
<dbReference type="Gene3D" id="1.20.1740.10">
    <property type="entry name" value="Amino acid/polyamine transporter I"/>
    <property type="match status" value="1"/>
</dbReference>
<comment type="catalytic activity">
    <reaction evidence="14">
        <text>L-leucine(out) + L-arginine(in) = L-leucine(in) + L-arginine(out)</text>
        <dbReference type="Rhea" id="RHEA:71059"/>
        <dbReference type="ChEBI" id="CHEBI:32682"/>
        <dbReference type="ChEBI" id="CHEBI:57427"/>
    </reaction>
    <physiologicalReaction direction="left-to-right" evidence="14">
        <dbReference type="Rhea" id="RHEA:71060"/>
    </physiologicalReaction>
</comment>
<dbReference type="PIRSF" id="PIRSF006060">
    <property type="entry name" value="AA_transporter"/>
    <property type="match status" value="1"/>
</dbReference>
<dbReference type="Proteomes" id="UP000494040">
    <property type="component" value="Unassembled WGS sequence"/>
</dbReference>
<dbReference type="FunFam" id="1.20.1740.10:FF:000015">
    <property type="entry name" value="B(0,+)-type amino acid transporter 1"/>
    <property type="match status" value="1"/>
</dbReference>
<dbReference type="InterPro" id="IPR002293">
    <property type="entry name" value="AA/rel_permease1"/>
</dbReference>
<organism evidence="20 21">
    <name type="scientific">Cimex lectularius</name>
    <name type="common">Bed bug</name>
    <name type="synonym">Acanthia lectularia</name>
    <dbReference type="NCBI Taxonomy" id="79782"/>
    <lineage>
        <taxon>Eukaryota</taxon>
        <taxon>Metazoa</taxon>
        <taxon>Ecdysozoa</taxon>
        <taxon>Arthropoda</taxon>
        <taxon>Hexapoda</taxon>
        <taxon>Insecta</taxon>
        <taxon>Pterygota</taxon>
        <taxon>Neoptera</taxon>
        <taxon>Paraneoptera</taxon>
        <taxon>Hemiptera</taxon>
        <taxon>Heteroptera</taxon>
        <taxon>Panheteroptera</taxon>
        <taxon>Cimicomorpha</taxon>
        <taxon>Cimicidae</taxon>
        <taxon>Cimex</taxon>
    </lineage>
</organism>
<feature type="transmembrane region" description="Helical" evidence="19">
    <location>
        <begin position="404"/>
        <end position="425"/>
    </location>
</feature>
<feature type="transmembrane region" description="Helical" evidence="19">
    <location>
        <begin position="159"/>
        <end position="181"/>
    </location>
</feature>
<comment type="catalytic activity">
    <reaction evidence="12">
        <text>L-histidine(out) + L-arginine(in) = L-histidine(in) + L-arginine(out)</text>
        <dbReference type="Rhea" id="RHEA:71063"/>
        <dbReference type="ChEBI" id="CHEBI:32682"/>
        <dbReference type="ChEBI" id="CHEBI:57595"/>
    </reaction>
    <physiologicalReaction direction="left-to-right" evidence="12">
        <dbReference type="Rhea" id="RHEA:71064"/>
    </physiologicalReaction>
</comment>
<evidence type="ECO:0000256" key="14">
    <source>
        <dbReference type="ARBA" id="ARBA00052732"/>
    </source>
</evidence>
<protein>
    <recommendedName>
        <fullName evidence="15">b(0,+)-type amino acid transporter 1</fullName>
    </recommendedName>
    <alternativeName>
        <fullName evidence="16">Glycoprotein-associated amino acid transporter b0,+AT1</fullName>
    </alternativeName>
    <alternativeName>
        <fullName evidence="17">Solute carrier family 7 member 9</fullName>
    </alternativeName>
</protein>
<evidence type="ECO:0000256" key="5">
    <source>
        <dbReference type="ARBA" id="ARBA00022553"/>
    </source>
</evidence>
<feature type="transmembrane region" description="Helical" evidence="19">
    <location>
        <begin position="431"/>
        <end position="451"/>
    </location>
</feature>
<evidence type="ECO:0000313" key="20">
    <source>
        <dbReference type="EnsemblMetazoa" id="XP_014247740.1"/>
    </source>
</evidence>
<sequence length="556" mass="61356">MNENKQEVLDKEVEPEAAEITAMQQKMKPEEEIPIYDDKMDSEEITKSNKVSEVQKKKAKKVKTVMLRREIGLFSAVGLIVSVMIGSGIFITPKRVIEKSGSVALCLIIWAVCGIISYIGALAFAELSIVVPSSGAEYAYFQAAFTNLHRFFGSLPSFIYVWVIVLLVRPAEVAILVLTFSEYVYSPIIKALNVHLSPSVELILKKLIALFAITLITYINYMSVKLYVKIQNIFSSLKVLACVAVIFGGIYCLARGNVEHLKTGFQGTSTNVKDLVLAIFNGLWAYDGWTSVTVVTEEIKQPQKNIPMSISIGVPLITILYFMMNVSYFSILSPQEIIASPAVATLFAEKLFGPVAFIIPLAVAFSTFGCGMSVQFGVARLCLAAGRAGHLISCLSFIHIRKMTPAPAVMLQGILAIVFIMIGNITALIEFVGFLIWIFYGLAMVALLIMRHTKPDVNRTYKVPLFIPIFICGLSLFLAIVPLVLEPAPQYIGAMIFIALGTLAYYIFIYKAMHPSWTGKITCIVQILCSSIPAEVQPENFSSLTLVKSTEEKEKE</sequence>
<dbReference type="Pfam" id="PF13520">
    <property type="entry name" value="AA_permease_2"/>
    <property type="match status" value="1"/>
</dbReference>
<evidence type="ECO:0000256" key="13">
    <source>
        <dbReference type="ARBA" id="ARBA00052179"/>
    </source>
</evidence>
<keyword evidence="5" id="KW-0597">Phosphoprotein</keyword>
<evidence type="ECO:0000256" key="11">
    <source>
        <dbReference type="ARBA" id="ARBA00051814"/>
    </source>
</evidence>
<keyword evidence="3" id="KW-0813">Transport</keyword>
<reference evidence="20" key="1">
    <citation type="submission" date="2022-01" db="UniProtKB">
        <authorList>
            <consortium name="EnsemblMetazoa"/>
        </authorList>
    </citation>
    <scope>IDENTIFICATION</scope>
</reference>
<dbReference type="GO" id="GO:0016324">
    <property type="term" value="C:apical plasma membrane"/>
    <property type="evidence" value="ECO:0007669"/>
    <property type="project" value="UniProtKB-SubCell"/>
</dbReference>